<feature type="transmembrane region" description="Helical" evidence="7">
    <location>
        <begin position="409"/>
        <end position="429"/>
    </location>
</feature>
<feature type="transmembrane region" description="Helical" evidence="7">
    <location>
        <begin position="289"/>
        <end position="310"/>
    </location>
</feature>
<keyword evidence="5 7" id="KW-0472">Membrane</keyword>
<feature type="transmembrane region" description="Helical" evidence="7">
    <location>
        <begin position="322"/>
        <end position="342"/>
    </location>
</feature>
<comment type="subcellular location">
    <subcellularLocation>
        <location evidence="1">Membrane</location>
        <topology evidence="1">Multi-pass membrane protein</topology>
    </subcellularLocation>
</comment>
<dbReference type="Gene3D" id="1.20.1250.20">
    <property type="entry name" value="MFS general substrate transporter like domains"/>
    <property type="match status" value="2"/>
</dbReference>
<dbReference type="PANTHER" id="PTHR43791:SF18">
    <property type="entry name" value="NICOTINIC ACID TRANSPORTER TNA1, PUTATIVE (AFU_ORTHOLOGUE AFUA_3G03820)-RELATED"/>
    <property type="match status" value="1"/>
</dbReference>
<feature type="transmembrane region" description="Helical" evidence="7">
    <location>
        <begin position="91"/>
        <end position="110"/>
    </location>
</feature>
<evidence type="ECO:0000256" key="2">
    <source>
        <dbReference type="ARBA" id="ARBA00022448"/>
    </source>
</evidence>
<accession>A0AA38LRH7</accession>
<feature type="transmembrane region" description="Helical" evidence="7">
    <location>
        <begin position="349"/>
        <end position="370"/>
    </location>
</feature>
<dbReference type="InterPro" id="IPR011701">
    <property type="entry name" value="MFS"/>
</dbReference>
<dbReference type="GeneID" id="77728357"/>
<dbReference type="AlphaFoldDB" id="A0AA38LRH7"/>
<evidence type="ECO:0000256" key="7">
    <source>
        <dbReference type="SAM" id="Phobius"/>
    </source>
</evidence>
<dbReference type="PROSITE" id="PS50850">
    <property type="entry name" value="MFS"/>
    <property type="match status" value="1"/>
</dbReference>
<reference evidence="9" key="1">
    <citation type="journal article" date="2022" name="G3 (Bethesda)">
        <title>High quality genome of the basidiomycete yeast Dioszegia hungarica PDD-24b-2 isolated from cloud water.</title>
        <authorList>
            <person name="Jarrige D."/>
            <person name="Haridas S."/>
            <person name="Bleykasten-Grosshans C."/>
            <person name="Joly M."/>
            <person name="Nadalig T."/>
            <person name="Sancelme M."/>
            <person name="Vuilleumier S."/>
            <person name="Grigoriev I.V."/>
            <person name="Amato P."/>
            <person name="Bringel F."/>
        </authorList>
    </citation>
    <scope>NUCLEOTIDE SEQUENCE</scope>
    <source>
        <strain evidence="9">PDD-24b-2</strain>
    </source>
</reference>
<comment type="caution">
    <text evidence="9">The sequence shown here is derived from an EMBL/GenBank/DDBJ whole genome shotgun (WGS) entry which is preliminary data.</text>
</comment>
<protein>
    <submittedName>
        <fullName evidence="9">MFS general substrate transporter</fullName>
    </submittedName>
</protein>
<evidence type="ECO:0000256" key="4">
    <source>
        <dbReference type="ARBA" id="ARBA00022989"/>
    </source>
</evidence>
<dbReference type="FunFam" id="1.20.1250.20:FF:000068">
    <property type="entry name" value="MFS general substrate transporter"/>
    <property type="match status" value="1"/>
</dbReference>
<dbReference type="Proteomes" id="UP001164286">
    <property type="component" value="Unassembled WGS sequence"/>
</dbReference>
<evidence type="ECO:0000256" key="3">
    <source>
        <dbReference type="ARBA" id="ARBA00022692"/>
    </source>
</evidence>
<keyword evidence="10" id="KW-1185">Reference proteome</keyword>
<feature type="transmembrane region" description="Helical" evidence="7">
    <location>
        <begin position="147"/>
        <end position="169"/>
    </location>
</feature>
<evidence type="ECO:0000313" key="9">
    <source>
        <dbReference type="EMBL" id="KAI9632398.1"/>
    </source>
</evidence>
<dbReference type="RefSeq" id="XP_052942175.1">
    <property type="nucleotide sequence ID" value="XM_053089152.1"/>
</dbReference>
<name>A0AA38LRH7_9TREE</name>
<dbReference type="EMBL" id="JAKWFO010000014">
    <property type="protein sequence ID" value="KAI9632398.1"/>
    <property type="molecule type" value="Genomic_DNA"/>
</dbReference>
<feature type="transmembrane region" description="Helical" evidence="7">
    <location>
        <begin position="122"/>
        <end position="141"/>
    </location>
</feature>
<dbReference type="GO" id="GO:0022857">
    <property type="term" value="F:transmembrane transporter activity"/>
    <property type="evidence" value="ECO:0007669"/>
    <property type="project" value="InterPro"/>
</dbReference>
<dbReference type="FunFam" id="1.20.1250.20:FF:000034">
    <property type="entry name" value="MFS general substrate transporter"/>
    <property type="match status" value="1"/>
</dbReference>
<keyword evidence="2" id="KW-0813">Transport</keyword>
<organism evidence="9 10">
    <name type="scientific">Dioszegia hungarica</name>
    <dbReference type="NCBI Taxonomy" id="4972"/>
    <lineage>
        <taxon>Eukaryota</taxon>
        <taxon>Fungi</taxon>
        <taxon>Dikarya</taxon>
        <taxon>Basidiomycota</taxon>
        <taxon>Agaricomycotina</taxon>
        <taxon>Tremellomycetes</taxon>
        <taxon>Tremellales</taxon>
        <taxon>Bulleribasidiaceae</taxon>
        <taxon>Dioszegia</taxon>
    </lineage>
</organism>
<feature type="region of interest" description="Disordered" evidence="6">
    <location>
        <begin position="1"/>
        <end position="38"/>
    </location>
</feature>
<evidence type="ECO:0000256" key="6">
    <source>
        <dbReference type="SAM" id="MobiDB-lite"/>
    </source>
</evidence>
<dbReference type="SUPFAM" id="SSF103473">
    <property type="entry name" value="MFS general substrate transporter"/>
    <property type="match status" value="1"/>
</dbReference>
<proteinExistence type="predicted"/>
<gene>
    <name evidence="9" type="ORF">MKK02DRAFT_35342</name>
</gene>
<feature type="transmembrane region" description="Helical" evidence="7">
    <location>
        <begin position="214"/>
        <end position="236"/>
    </location>
</feature>
<dbReference type="InterPro" id="IPR020846">
    <property type="entry name" value="MFS_dom"/>
</dbReference>
<evidence type="ECO:0000256" key="5">
    <source>
        <dbReference type="ARBA" id="ARBA00023136"/>
    </source>
</evidence>
<dbReference type="PANTHER" id="PTHR43791">
    <property type="entry name" value="PERMEASE-RELATED"/>
    <property type="match status" value="1"/>
</dbReference>
<evidence type="ECO:0000313" key="10">
    <source>
        <dbReference type="Proteomes" id="UP001164286"/>
    </source>
</evidence>
<dbReference type="GO" id="GO:0016020">
    <property type="term" value="C:membrane"/>
    <property type="evidence" value="ECO:0007669"/>
    <property type="project" value="UniProtKB-SubCell"/>
</dbReference>
<feature type="transmembrane region" description="Helical" evidence="7">
    <location>
        <begin position="181"/>
        <end position="202"/>
    </location>
</feature>
<dbReference type="Pfam" id="PF07690">
    <property type="entry name" value="MFS_1"/>
    <property type="match status" value="1"/>
</dbReference>
<dbReference type="InterPro" id="IPR036259">
    <property type="entry name" value="MFS_trans_sf"/>
</dbReference>
<keyword evidence="3 7" id="KW-0812">Transmembrane</keyword>
<sequence length="502" mass="56202">MSVRRVDSNRSHNSEPKEEHQKIEHAPHRHEPVKPSRVYTEAEEKKLYRKIDLRILPILSFLYLLSFMDRGNIGNARLQGLEADLQMTGNMYAISLSVYFISYGLFEVPANLALKKLTPRTWLAFITVCWGIVMTCMGLVQNWAGLVAVRLLLGIAEAGLYPGVIFYLSLWYPRHLYQTRVSIFFASATIAGSFSGLLAYGIGFMDGVRGYSGWRWIFILEGLLTVVAGFFAYFIIVDYPETAKFLTEDEKAWTIWVRSSDQGKYGEADHVTFKFIKDALSDWQIPLCLLNYFAIDVALYSVALFMPTIVSFGTYTRPQVQLLTIPVYAVACAWVIICGILADRHRSRGLYMMINLVLIGIGFIIEITPAPYGVKYFALFLAASGAYAGLPNVVSWLSNNLAGQTKRGVGVATQIGVGNFIAIVSSNIYTADSAPRYITGHAVNLGFCALGLVTVPTYAFLLRRANKRKAAILALPEEERPVYTPEEARALGDKHYTFKYMI</sequence>
<feature type="transmembrane region" description="Helical" evidence="7">
    <location>
        <begin position="441"/>
        <end position="461"/>
    </location>
</feature>
<evidence type="ECO:0000259" key="8">
    <source>
        <dbReference type="PROSITE" id="PS50850"/>
    </source>
</evidence>
<feature type="transmembrane region" description="Helical" evidence="7">
    <location>
        <begin position="53"/>
        <end position="71"/>
    </location>
</feature>
<feature type="transmembrane region" description="Helical" evidence="7">
    <location>
        <begin position="376"/>
        <end position="397"/>
    </location>
</feature>
<evidence type="ECO:0000256" key="1">
    <source>
        <dbReference type="ARBA" id="ARBA00004141"/>
    </source>
</evidence>
<feature type="domain" description="Major facilitator superfamily (MFS) profile" evidence="8">
    <location>
        <begin position="55"/>
        <end position="466"/>
    </location>
</feature>
<keyword evidence="4 7" id="KW-1133">Transmembrane helix</keyword>